<feature type="transmembrane region" description="Helical" evidence="1">
    <location>
        <begin position="237"/>
        <end position="256"/>
    </location>
</feature>
<keyword evidence="1" id="KW-0472">Membrane</keyword>
<evidence type="ECO:0000313" key="3">
    <source>
        <dbReference type="Proteomes" id="UP000294702"/>
    </source>
</evidence>
<evidence type="ECO:0000256" key="1">
    <source>
        <dbReference type="SAM" id="Phobius"/>
    </source>
</evidence>
<reference evidence="2 3" key="1">
    <citation type="submission" date="2019-03" db="EMBL/GenBank/DDBJ databases">
        <title>Genomic Encyclopedia of Type Strains, Phase IV (KMG-IV): sequencing the most valuable type-strain genomes for metagenomic binning, comparative biology and taxonomic classification.</title>
        <authorList>
            <person name="Goeker M."/>
        </authorList>
    </citation>
    <scope>NUCLEOTIDE SEQUENCE [LARGE SCALE GENOMIC DNA]</scope>
    <source>
        <strain evidence="2 3">DSM 15534</strain>
    </source>
</reference>
<comment type="caution">
    <text evidence="2">The sequence shown here is derived from an EMBL/GenBank/DDBJ whole genome shotgun (WGS) entry which is preliminary data.</text>
</comment>
<dbReference type="Gene3D" id="3.30.1890.10">
    <property type="entry name" value="FepE-like"/>
    <property type="match status" value="1"/>
</dbReference>
<dbReference type="Proteomes" id="UP000294702">
    <property type="component" value="Unassembled WGS sequence"/>
</dbReference>
<sequence>MTAQVKPKVWHLRILSMIFMLLIGSAVGAYLAYIQPQHKVFTTTLEPPRVSDLNNYFSLFTTYRLVNDESKMTDQQVSDMVYQEFIKQLSSPELLKGYLQEQTLVQNLAHYNDIELTQQVEQFAQAFRLSPQSQSMQLTFTSPINNSILAIELMQGMLQKANQQAKQELYADLVHKWKVLFQQVKLAADNNLAESWKGKLQIMLSVQPLDDKLVSYRYLQSPSLQGSSLKQTMIKNIAIGAAVGLLLGLLFSLMVVRKSRDN</sequence>
<gene>
    <name evidence="2" type="ORF">EV694_2129</name>
</gene>
<dbReference type="RefSeq" id="WP_132692258.1">
    <property type="nucleotide sequence ID" value="NZ_SMFT01000007.1"/>
</dbReference>
<dbReference type="AlphaFoldDB" id="A0A4R1FMV8"/>
<dbReference type="OrthoDB" id="9775724at2"/>
<keyword evidence="1" id="KW-0812">Transmembrane</keyword>
<keyword evidence="3" id="KW-1185">Reference proteome</keyword>
<organism evidence="2 3">
    <name type="scientific">Volucribacter psittacicida</name>
    <dbReference type="NCBI Taxonomy" id="203482"/>
    <lineage>
        <taxon>Bacteria</taxon>
        <taxon>Pseudomonadati</taxon>
        <taxon>Pseudomonadota</taxon>
        <taxon>Gammaproteobacteria</taxon>
        <taxon>Pasteurellales</taxon>
        <taxon>Pasteurellaceae</taxon>
        <taxon>Volucribacter</taxon>
    </lineage>
</organism>
<protein>
    <submittedName>
        <fullName evidence="2">Lipopolysaccharide biosynthesis protein WzzE</fullName>
    </submittedName>
</protein>
<dbReference type="EMBL" id="SMFT01000007">
    <property type="protein sequence ID" value="TCJ94699.1"/>
    <property type="molecule type" value="Genomic_DNA"/>
</dbReference>
<name>A0A4R1FMV8_9PAST</name>
<accession>A0A4R1FMV8</accession>
<proteinExistence type="predicted"/>
<feature type="transmembrane region" description="Helical" evidence="1">
    <location>
        <begin position="12"/>
        <end position="33"/>
    </location>
</feature>
<keyword evidence="1" id="KW-1133">Transmembrane helix</keyword>
<dbReference type="SUPFAM" id="SSF160355">
    <property type="entry name" value="Bacterial polysaccharide co-polymerase-like"/>
    <property type="match status" value="1"/>
</dbReference>
<evidence type="ECO:0000313" key="2">
    <source>
        <dbReference type="EMBL" id="TCJ94699.1"/>
    </source>
</evidence>